<organism evidence="1 2">
    <name type="scientific">Lacrimispora defluvii</name>
    <dbReference type="NCBI Taxonomy" id="2719233"/>
    <lineage>
        <taxon>Bacteria</taxon>
        <taxon>Bacillati</taxon>
        <taxon>Bacillota</taxon>
        <taxon>Clostridia</taxon>
        <taxon>Lachnospirales</taxon>
        <taxon>Lachnospiraceae</taxon>
        <taxon>Lacrimispora</taxon>
    </lineage>
</organism>
<protein>
    <submittedName>
        <fullName evidence="1">Uncharacterized protein</fullName>
    </submittedName>
</protein>
<keyword evidence="2" id="KW-1185">Reference proteome</keyword>
<accession>A0ABX1VKJ7</accession>
<evidence type="ECO:0000313" key="1">
    <source>
        <dbReference type="EMBL" id="NNJ28842.1"/>
    </source>
</evidence>
<proteinExistence type="predicted"/>
<reference evidence="1 2" key="1">
    <citation type="submission" date="2020-03" db="EMBL/GenBank/DDBJ databases">
        <title>Genome Sequence of industrial isolate, B5A.</title>
        <authorList>
            <person name="Sharma S."/>
            <person name="Patil P.B."/>
            <person name="Korpole S."/>
        </authorList>
    </citation>
    <scope>NUCLEOTIDE SEQUENCE [LARGE SCALE GENOMIC DNA]</scope>
    <source>
        <strain evidence="1 2">PI-S10-B5A</strain>
    </source>
</reference>
<dbReference type="EMBL" id="JAAOXG010000003">
    <property type="protein sequence ID" value="NNJ28842.1"/>
    <property type="molecule type" value="Genomic_DNA"/>
</dbReference>
<evidence type="ECO:0000313" key="2">
    <source>
        <dbReference type="Proteomes" id="UP000539052"/>
    </source>
</evidence>
<dbReference type="RefSeq" id="WP_170820174.1">
    <property type="nucleotide sequence ID" value="NZ_JAAOXG010000003.1"/>
</dbReference>
<gene>
    <name evidence="1" type="ORF">G9470_03365</name>
</gene>
<name>A0ABX1VKJ7_9FIRM</name>
<sequence>MELEIQLNYQQCRNGCLDVNGKTLTDDEELDTVAVVDGFLEFFQTFLNTNKKN</sequence>
<dbReference type="Proteomes" id="UP000539052">
    <property type="component" value="Unassembled WGS sequence"/>
</dbReference>
<comment type="caution">
    <text evidence="1">The sequence shown here is derived from an EMBL/GenBank/DDBJ whole genome shotgun (WGS) entry which is preliminary data.</text>
</comment>